<protein>
    <submittedName>
        <fullName evidence="1">Uncharacterized protein</fullName>
    </submittedName>
</protein>
<evidence type="ECO:0000313" key="2">
    <source>
        <dbReference type="Proteomes" id="UP001235849"/>
    </source>
</evidence>
<reference evidence="1 2" key="1">
    <citation type="submission" date="2023-01" db="EMBL/GenBank/DDBJ databases">
        <title>Novel diversity within Roseofilum (Cyanobacteria; Desertifilaceae) from marine benthic mats with descriptions of four novel species.</title>
        <authorList>
            <person name="Wang Y."/>
            <person name="Berthold D.E."/>
            <person name="Hu J."/>
            <person name="Lefler F.W."/>
            <person name="Laughinghouse H.D. IV."/>
        </authorList>
    </citation>
    <scope>NUCLEOTIDE SEQUENCE [LARGE SCALE GENOMIC DNA]</scope>
    <source>
        <strain evidence="1 2">BLCC-M114</strain>
    </source>
</reference>
<comment type="caution">
    <text evidence="1">The sequence shown here is derived from an EMBL/GenBank/DDBJ whole genome shotgun (WGS) entry which is preliminary data.</text>
</comment>
<accession>A0ABT7BDG1</accession>
<dbReference type="RefSeq" id="WP_283769461.1">
    <property type="nucleotide sequence ID" value="NZ_JAQOSO010000120.1"/>
</dbReference>
<keyword evidence="2" id="KW-1185">Reference proteome</keyword>
<dbReference type="Proteomes" id="UP001235849">
    <property type="component" value="Unassembled WGS sequence"/>
</dbReference>
<name>A0ABT7BDG1_9CYAN</name>
<organism evidence="1 2">
    <name type="scientific">Roseofilum capinflatum BLCC-M114</name>
    <dbReference type="NCBI Taxonomy" id="3022440"/>
    <lineage>
        <taxon>Bacteria</taxon>
        <taxon>Bacillati</taxon>
        <taxon>Cyanobacteriota</taxon>
        <taxon>Cyanophyceae</taxon>
        <taxon>Desertifilales</taxon>
        <taxon>Desertifilaceae</taxon>
        <taxon>Roseofilum</taxon>
        <taxon>Roseofilum capinflatum</taxon>
    </lineage>
</organism>
<evidence type="ECO:0000313" key="1">
    <source>
        <dbReference type="EMBL" id="MDJ1177219.1"/>
    </source>
</evidence>
<proteinExistence type="predicted"/>
<sequence>MANPSITEQLHPLEIRVATLEQELTAIKQTLSHITAPNPPHLEQEWERFAGIFRDDPDFEAILDSIHAERNSEDNSEVDPSYYQ</sequence>
<dbReference type="EMBL" id="JAQOSO010000120">
    <property type="protein sequence ID" value="MDJ1177219.1"/>
    <property type="molecule type" value="Genomic_DNA"/>
</dbReference>
<gene>
    <name evidence="1" type="ORF">PMG25_24290</name>
</gene>